<accession>A0A9P4HJ50</accession>
<sequence>MATVAESGSPSRLPSHKFTPYNNAAQTNMFDYPTELASAQLEAKAILSHLFTRLKDKDSKYHARYGKWIAKHARLEEFCFRCIRPQAWAFLNGRWSLDALKLVGGDIFKFEGKGVYLNGVLGLDKKVRVYIGQANSIRQRVSQHLNFRFRRDNPSLHYHAMQQSVYNAIGLVAVLPSPNMGNHALPGMDSPDLLLNILEMWTCLIFRTLPTQTLEEWLPSDGTINTSRRMGLEGEFGGLNIASPLDHGEKQREWLDLSDSPDPLIRDYLGLGRQISEEQRECKEEEDSPAQRRREYGARTRSYNARKRQAEQEIPVTPGAAGGILVLLVVAVVAGTMWGRRSR</sequence>
<dbReference type="EMBL" id="ML978159">
    <property type="protein sequence ID" value="KAF2034962.1"/>
    <property type="molecule type" value="Genomic_DNA"/>
</dbReference>
<evidence type="ECO:0000313" key="3">
    <source>
        <dbReference type="EMBL" id="KAF2034962.1"/>
    </source>
</evidence>
<organism evidence="3 4">
    <name type="scientific">Setomelanomma holmii</name>
    <dbReference type="NCBI Taxonomy" id="210430"/>
    <lineage>
        <taxon>Eukaryota</taxon>
        <taxon>Fungi</taxon>
        <taxon>Dikarya</taxon>
        <taxon>Ascomycota</taxon>
        <taxon>Pezizomycotina</taxon>
        <taxon>Dothideomycetes</taxon>
        <taxon>Pleosporomycetidae</taxon>
        <taxon>Pleosporales</taxon>
        <taxon>Pleosporineae</taxon>
        <taxon>Phaeosphaeriaceae</taxon>
        <taxon>Setomelanomma</taxon>
    </lineage>
</organism>
<reference evidence="3" key="1">
    <citation type="journal article" date="2020" name="Stud. Mycol.">
        <title>101 Dothideomycetes genomes: a test case for predicting lifestyles and emergence of pathogens.</title>
        <authorList>
            <person name="Haridas S."/>
            <person name="Albert R."/>
            <person name="Binder M."/>
            <person name="Bloem J."/>
            <person name="Labutti K."/>
            <person name="Salamov A."/>
            <person name="Andreopoulos B."/>
            <person name="Baker S."/>
            <person name="Barry K."/>
            <person name="Bills G."/>
            <person name="Bluhm B."/>
            <person name="Cannon C."/>
            <person name="Castanera R."/>
            <person name="Culley D."/>
            <person name="Daum C."/>
            <person name="Ezra D."/>
            <person name="Gonzalez J."/>
            <person name="Henrissat B."/>
            <person name="Kuo A."/>
            <person name="Liang C."/>
            <person name="Lipzen A."/>
            <person name="Lutzoni F."/>
            <person name="Magnuson J."/>
            <person name="Mondo S."/>
            <person name="Nolan M."/>
            <person name="Ohm R."/>
            <person name="Pangilinan J."/>
            <person name="Park H.-J."/>
            <person name="Ramirez L."/>
            <person name="Alfaro M."/>
            <person name="Sun H."/>
            <person name="Tritt A."/>
            <person name="Yoshinaga Y."/>
            <person name="Zwiers L.-H."/>
            <person name="Turgeon B."/>
            <person name="Goodwin S."/>
            <person name="Spatafora J."/>
            <person name="Crous P."/>
            <person name="Grigoriev I."/>
        </authorList>
    </citation>
    <scope>NUCLEOTIDE SEQUENCE</scope>
    <source>
        <strain evidence="3">CBS 110217</strain>
    </source>
</reference>
<keyword evidence="2" id="KW-0812">Transmembrane</keyword>
<keyword evidence="2" id="KW-1133">Transmembrane helix</keyword>
<keyword evidence="4" id="KW-1185">Reference proteome</keyword>
<evidence type="ECO:0000256" key="1">
    <source>
        <dbReference type="SAM" id="MobiDB-lite"/>
    </source>
</evidence>
<gene>
    <name evidence="3" type="ORF">EK21DRAFT_55297</name>
</gene>
<comment type="caution">
    <text evidence="3">The sequence shown here is derived from an EMBL/GenBank/DDBJ whole genome shotgun (WGS) entry which is preliminary data.</text>
</comment>
<dbReference type="Proteomes" id="UP000799777">
    <property type="component" value="Unassembled WGS sequence"/>
</dbReference>
<evidence type="ECO:0000256" key="2">
    <source>
        <dbReference type="SAM" id="Phobius"/>
    </source>
</evidence>
<protein>
    <submittedName>
        <fullName evidence="3">Uncharacterized protein</fullName>
    </submittedName>
</protein>
<proteinExistence type="predicted"/>
<feature type="compositionally biased region" description="Polar residues" evidence="1">
    <location>
        <begin position="1"/>
        <end position="12"/>
    </location>
</feature>
<dbReference type="AlphaFoldDB" id="A0A9P4HJ50"/>
<dbReference type="OrthoDB" id="5412936at2759"/>
<feature type="compositionally biased region" description="Basic and acidic residues" evidence="1">
    <location>
        <begin position="277"/>
        <end position="298"/>
    </location>
</feature>
<name>A0A9P4HJ50_9PLEO</name>
<feature type="transmembrane region" description="Helical" evidence="2">
    <location>
        <begin position="316"/>
        <end position="338"/>
    </location>
</feature>
<feature type="region of interest" description="Disordered" evidence="1">
    <location>
        <begin position="1"/>
        <end position="20"/>
    </location>
</feature>
<feature type="region of interest" description="Disordered" evidence="1">
    <location>
        <begin position="277"/>
        <end position="310"/>
    </location>
</feature>
<evidence type="ECO:0000313" key="4">
    <source>
        <dbReference type="Proteomes" id="UP000799777"/>
    </source>
</evidence>
<keyword evidence="2" id="KW-0472">Membrane</keyword>